<evidence type="ECO:0000313" key="2">
    <source>
        <dbReference type="EMBL" id="QLH63856.1"/>
    </source>
</evidence>
<feature type="transmembrane region" description="Helical" evidence="1">
    <location>
        <begin position="46"/>
        <end position="68"/>
    </location>
</feature>
<dbReference type="AlphaFoldDB" id="A0A7D5SMC6"/>
<name>A0A7D5SMC6_9GAMM</name>
<sequence length="80" mass="8332">MVRINSLISRAGGRFLMSSAVMVETPGACKFCLAAATTMVSSARSFLSAELVFSSVVVSVCYVALAIADVSPNPMIVAKE</sequence>
<proteinExistence type="predicted"/>
<keyword evidence="1" id="KW-0812">Transmembrane</keyword>
<gene>
    <name evidence="2" type="ORF">SYMBAF_14220</name>
</gene>
<organism evidence="2 3">
    <name type="scientific">Serratia symbiotica</name>
    <dbReference type="NCBI Taxonomy" id="138074"/>
    <lineage>
        <taxon>Bacteria</taxon>
        <taxon>Pseudomonadati</taxon>
        <taxon>Pseudomonadota</taxon>
        <taxon>Gammaproteobacteria</taxon>
        <taxon>Enterobacterales</taxon>
        <taxon>Yersiniaceae</taxon>
        <taxon>Serratia</taxon>
    </lineage>
</organism>
<keyword evidence="1" id="KW-0472">Membrane</keyword>
<keyword evidence="1" id="KW-1133">Transmembrane helix</keyword>
<protein>
    <submittedName>
        <fullName evidence="2">Uncharacterized protein</fullName>
    </submittedName>
</protein>
<evidence type="ECO:0000256" key="1">
    <source>
        <dbReference type="SAM" id="Phobius"/>
    </source>
</evidence>
<reference evidence="2 3" key="1">
    <citation type="journal article" date="2014" name="Genome Announc.">
        <title>Whole-Genome Sequence of Serratia symbiotica Strain CWBI-2.3T, a Free-Living Symbiont of the Black Bean Aphid Aphis fabae.</title>
        <authorList>
            <person name="Foray V."/>
            <person name="Grigorescu A.S."/>
            <person name="Sabri A."/>
            <person name="Haubruge E."/>
            <person name="Lognay G."/>
            <person name="Francis F."/>
            <person name="Fauconnier M.L."/>
            <person name="Hance T."/>
            <person name="Thonart P."/>
        </authorList>
    </citation>
    <scope>NUCLEOTIDE SEQUENCE [LARGE SCALE GENOMIC DNA]</scope>
    <source>
        <strain evidence="2">CWBI-2.3</strain>
    </source>
</reference>
<accession>A0A7D5SMC6</accession>
<dbReference type="Proteomes" id="UP000042738">
    <property type="component" value="Chromosome"/>
</dbReference>
<evidence type="ECO:0000313" key="3">
    <source>
        <dbReference type="Proteomes" id="UP000042738"/>
    </source>
</evidence>
<dbReference type="EMBL" id="CP050855">
    <property type="protein sequence ID" value="QLH63856.1"/>
    <property type="molecule type" value="Genomic_DNA"/>
</dbReference>